<sequence>MTARLQVGVDVAGFEDSLRPLGARDHPDVGDAGGQRARERRLLAEAVRCDEDSIDDIEVGARVGLDVVAERRADNGHRIGDGAGALDVHDGRGEHRLHEDLQGAAGEAGIVDDGLSGLIRLGIRGDAQEHGLATLHQFEALSANRCLRALPADEALDRAIHEDECLIARLCGGGLLGKNDAGVHEWDSIGSKPLCPLVQRPRRHGVNCYSIAMSTRIGLP</sequence>
<reference evidence="1" key="1">
    <citation type="submission" date="2020-05" db="EMBL/GenBank/DDBJ databases">
        <authorList>
            <person name="Chiriac C."/>
            <person name="Salcher M."/>
            <person name="Ghai R."/>
            <person name="Kavagutti S V."/>
        </authorList>
    </citation>
    <scope>NUCLEOTIDE SEQUENCE</scope>
</reference>
<evidence type="ECO:0000313" key="1">
    <source>
        <dbReference type="EMBL" id="CAB5007508.1"/>
    </source>
</evidence>
<accession>A0A6J7PQJ6</accession>
<dbReference type="EMBL" id="CAFBPD010000108">
    <property type="protein sequence ID" value="CAB5007508.1"/>
    <property type="molecule type" value="Genomic_DNA"/>
</dbReference>
<proteinExistence type="predicted"/>
<organism evidence="1">
    <name type="scientific">freshwater metagenome</name>
    <dbReference type="NCBI Taxonomy" id="449393"/>
    <lineage>
        <taxon>unclassified sequences</taxon>
        <taxon>metagenomes</taxon>
        <taxon>ecological metagenomes</taxon>
    </lineage>
</organism>
<dbReference type="AlphaFoldDB" id="A0A6J7PQJ6"/>
<protein>
    <submittedName>
        <fullName evidence="1">Unannotated protein</fullName>
    </submittedName>
</protein>
<gene>
    <name evidence="1" type="ORF">UFOPK4061_00703</name>
</gene>
<name>A0A6J7PQJ6_9ZZZZ</name>